<dbReference type="PRINTS" id="PR02108">
    <property type="entry name" value="MRGPCRFAMILY"/>
</dbReference>
<keyword evidence="11" id="KW-1185">Reference proteome</keyword>
<comment type="similarity">
    <text evidence="8">Belongs to the G-protein coupled receptor 1 family.</text>
</comment>
<evidence type="ECO:0000313" key="11">
    <source>
        <dbReference type="Proteomes" id="UP000694871"/>
    </source>
</evidence>
<keyword evidence="3 9" id="KW-1133">Transmembrane helix</keyword>
<protein>
    <submittedName>
        <fullName evidence="12">Mas-related G-protein coupled receptor member X2-like</fullName>
    </submittedName>
</protein>
<feature type="transmembrane region" description="Helical" evidence="9">
    <location>
        <begin position="60"/>
        <end position="81"/>
    </location>
</feature>
<dbReference type="PANTHER" id="PTHR11334:SF68">
    <property type="entry name" value="G-PROTEIN COUPLED RECEPTORS FAMILY 1 PROFILE DOMAIN-CONTAINING PROTEIN-RELATED"/>
    <property type="match status" value="1"/>
</dbReference>
<evidence type="ECO:0000256" key="3">
    <source>
        <dbReference type="ARBA" id="ARBA00022989"/>
    </source>
</evidence>
<evidence type="ECO:0000256" key="7">
    <source>
        <dbReference type="ARBA" id="ARBA00023224"/>
    </source>
</evidence>
<keyword evidence="7 8" id="KW-0807">Transducer</keyword>
<evidence type="ECO:0000256" key="4">
    <source>
        <dbReference type="ARBA" id="ARBA00023040"/>
    </source>
</evidence>
<reference evidence="12" key="1">
    <citation type="submission" date="2025-08" db="UniProtKB">
        <authorList>
            <consortium name="RefSeq"/>
        </authorList>
    </citation>
    <scope>IDENTIFICATION</scope>
</reference>
<feature type="transmembrane region" description="Helical" evidence="9">
    <location>
        <begin position="206"/>
        <end position="228"/>
    </location>
</feature>
<sequence length="307" mass="34417">MENLTRTAAVTSGAGTMDNAVLHYTLCIISIFVCIFGCVKNMYIIWLLRYRMAKTPFRTYIVNLAVADLGTVAFLAMALVVHSSHFPSFVILYAVSHTMCMASLCFLVTVSVDRCMLVLFPCWYRYRQANCLSSKLSFLIWTLAGLLCSMEVSFYMVYGVPLNHTFGAVFIMNFWILPSLLAICTAVLLIGLGCRYREHPPGIQTFVVILMLVFFLVLGSPCIVMNSLEAYRDSLLAFEFSHVFFSANSSIKPIFYALLGKQWQCHLAEPRIIELQRVFQDEGNATDGRVPMGVNLTAEETYSAQAA</sequence>
<feature type="transmembrane region" description="Helical" evidence="9">
    <location>
        <begin position="136"/>
        <end position="158"/>
    </location>
</feature>
<evidence type="ECO:0000256" key="1">
    <source>
        <dbReference type="ARBA" id="ARBA00004141"/>
    </source>
</evidence>
<feature type="transmembrane region" description="Helical" evidence="9">
    <location>
        <begin position="170"/>
        <end position="194"/>
    </location>
</feature>
<proteinExistence type="inferred from homology"/>
<comment type="subcellular location">
    <subcellularLocation>
        <location evidence="1">Membrane</location>
        <topology evidence="1">Multi-pass membrane protein</topology>
    </subcellularLocation>
</comment>
<keyword evidence="6 8" id="KW-0675">Receptor</keyword>
<evidence type="ECO:0000256" key="9">
    <source>
        <dbReference type="SAM" id="Phobius"/>
    </source>
</evidence>
<dbReference type="PROSITE" id="PS00237">
    <property type="entry name" value="G_PROTEIN_RECEP_F1_1"/>
    <property type="match status" value="1"/>
</dbReference>
<evidence type="ECO:0000256" key="6">
    <source>
        <dbReference type="ARBA" id="ARBA00023170"/>
    </source>
</evidence>
<evidence type="ECO:0000313" key="12">
    <source>
        <dbReference type="RefSeq" id="XP_015263971.1"/>
    </source>
</evidence>
<name>A0ABM1JR84_GEKJA</name>
<gene>
    <name evidence="12" type="primary">LOC107108089</name>
</gene>
<dbReference type="RefSeq" id="XP_015263971.1">
    <property type="nucleotide sequence ID" value="XM_015408485.1"/>
</dbReference>
<feature type="domain" description="G-protein coupled receptors family 1 profile" evidence="10">
    <location>
        <begin position="40"/>
        <end position="256"/>
    </location>
</feature>
<feature type="transmembrane region" description="Helical" evidence="9">
    <location>
        <begin position="20"/>
        <end position="39"/>
    </location>
</feature>
<dbReference type="PROSITE" id="PS50262">
    <property type="entry name" value="G_PROTEIN_RECEP_F1_2"/>
    <property type="match status" value="1"/>
</dbReference>
<keyword evidence="5 9" id="KW-0472">Membrane</keyword>
<evidence type="ECO:0000256" key="2">
    <source>
        <dbReference type="ARBA" id="ARBA00022692"/>
    </source>
</evidence>
<keyword evidence="2 8" id="KW-0812">Transmembrane</keyword>
<accession>A0ABM1JR84</accession>
<evidence type="ECO:0000256" key="8">
    <source>
        <dbReference type="RuleBase" id="RU000688"/>
    </source>
</evidence>
<dbReference type="Gene3D" id="1.20.1070.10">
    <property type="entry name" value="Rhodopsin 7-helix transmembrane proteins"/>
    <property type="match status" value="1"/>
</dbReference>
<dbReference type="InterPro" id="IPR017452">
    <property type="entry name" value="GPCR_Rhodpsn_7TM"/>
</dbReference>
<dbReference type="InterPro" id="IPR026234">
    <property type="entry name" value="MRGPCRFAMILY"/>
</dbReference>
<dbReference type="Pfam" id="PF00001">
    <property type="entry name" value="7tm_1"/>
    <property type="match status" value="1"/>
</dbReference>
<dbReference type="Proteomes" id="UP000694871">
    <property type="component" value="Unplaced"/>
</dbReference>
<dbReference type="SUPFAM" id="SSF81321">
    <property type="entry name" value="Family A G protein-coupled receptor-like"/>
    <property type="match status" value="1"/>
</dbReference>
<dbReference type="PANTHER" id="PTHR11334">
    <property type="entry name" value="MAS-RELATED G-PROTEIN COUPLED RECEPTOR"/>
    <property type="match status" value="1"/>
</dbReference>
<dbReference type="InterPro" id="IPR000276">
    <property type="entry name" value="GPCR_Rhodpsn"/>
</dbReference>
<dbReference type="GeneID" id="107108089"/>
<dbReference type="PRINTS" id="PR00237">
    <property type="entry name" value="GPCRRHODOPSN"/>
</dbReference>
<evidence type="ECO:0000259" key="10">
    <source>
        <dbReference type="PROSITE" id="PS50262"/>
    </source>
</evidence>
<organism evidence="11 12">
    <name type="scientific">Gekko japonicus</name>
    <name type="common">Schlegel's Japanese gecko</name>
    <dbReference type="NCBI Taxonomy" id="146911"/>
    <lineage>
        <taxon>Eukaryota</taxon>
        <taxon>Metazoa</taxon>
        <taxon>Chordata</taxon>
        <taxon>Craniata</taxon>
        <taxon>Vertebrata</taxon>
        <taxon>Euteleostomi</taxon>
        <taxon>Lepidosauria</taxon>
        <taxon>Squamata</taxon>
        <taxon>Bifurcata</taxon>
        <taxon>Gekkota</taxon>
        <taxon>Gekkonidae</taxon>
        <taxon>Gekkoninae</taxon>
        <taxon>Gekko</taxon>
    </lineage>
</organism>
<keyword evidence="4 8" id="KW-0297">G-protein coupled receptor</keyword>
<evidence type="ECO:0000256" key="5">
    <source>
        <dbReference type="ARBA" id="ARBA00023136"/>
    </source>
</evidence>